<feature type="region of interest" description="Disordered" evidence="9">
    <location>
        <begin position="1"/>
        <end position="29"/>
    </location>
</feature>
<feature type="transmembrane region" description="Helical" evidence="10">
    <location>
        <begin position="156"/>
        <end position="175"/>
    </location>
</feature>
<keyword evidence="5" id="KW-0630">Potassium</keyword>
<protein>
    <recommendedName>
        <fullName evidence="15">Potassium transporter</fullName>
    </recommendedName>
</protein>
<feature type="transmembrane region" description="Helical" evidence="10">
    <location>
        <begin position="270"/>
        <end position="289"/>
    </location>
</feature>
<feature type="transmembrane region" description="Helical" evidence="10">
    <location>
        <begin position="423"/>
        <end position="444"/>
    </location>
</feature>
<feature type="domain" description="K+ potassium transporter integral membrane" evidence="11">
    <location>
        <begin position="70"/>
        <end position="510"/>
    </location>
</feature>
<evidence type="ECO:0000256" key="9">
    <source>
        <dbReference type="SAM" id="MobiDB-lite"/>
    </source>
</evidence>
<keyword evidence="4 10" id="KW-0812">Transmembrane</keyword>
<dbReference type="GO" id="GO:0016020">
    <property type="term" value="C:membrane"/>
    <property type="evidence" value="ECO:0007669"/>
    <property type="project" value="UniProtKB-SubCell"/>
</dbReference>
<keyword evidence="2" id="KW-0813">Transport</keyword>
<reference evidence="13" key="1">
    <citation type="submission" date="2021-02" db="EMBL/GenBank/DDBJ databases">
        <authorList>
            <person name="Nowell W R."/>
        </authorList>
    </citation>
    <scope>NUCLEOTIDE SEQUENCE</scope>
</reference>
<evidence type="ECO:0000259" key="12">
    <source>
        <dbReference type="Pfam" id="PF22776"/>
    </source>
</evidence>
<evidence type="ECO:0000256" key="6">
    <source>
        <dbReference type="ARBA" id="ARBA00022989"/>
    </source>
</evidence>
<evidence type="ECO:0000256" key="8">
    <source>
        <dbReference type="ARBA" id="ARBA00023136"/>
    </source>
</evidence>
<dbReference type="InterPro" id="IPR053951">
    <property type="entry name" value="K_trans_N"/>
</dbReference>
<name>A0A815QE53_ADIRI</name>
<comment type="caution">
    <text evidence="13">The sequence shown here is derived from an EMBL/GenBank/DDBJ whole genome shotgun (WGS) entry which is preliminary data.</text>
</comment>
<feature type="transmembrane region" description="Helical" evidence="10">
    <location>
        <begin position="224"/>
        <end position="242"/>
    </location>
</feature>
<keyword evidence="3" id="KW-0633">Potassium transport</keyword>
<evidence type="ECO:0000256" key="3">
    <source>
        <dbReference type="ARBA" id="ARBA00022538"/>
    </source>
</evidence>
<dbReference type="EMBL" id="CAJNOJ010000479">
    <property type="protein sequence ID" value="CAF1461999.1"/>
    <property type="molecule type" value="Genomic_DNA"/>
</dbReference>
<sequence>MEFDEESHVDNEEDNIDQQRKRSSIPDVTRRTPSIITRITPANPVATRNEHLLVTDITPCRNFSLFFGLTLRSIGVIFGDIGTSPLYVVNTIFDYEPDPSQCIGAISLIIWNLIIVVSIKYAILILMADNHGEGGTFALCGLLTDERIKLSRRVKLTILIVSLVAAAMLLGDGALTPAVSVLSAIEGLLIDVPSIESWIVPIGVIIIVLLFLAQRWGTSRIGTAFGPIMFLWFLCLFIIGIWRTTMRPEILKAFNPWEAFHYLLKEKKRGFYQIGGVFLSATGLEALYADLGHFGRWPVRCAWFFVVFPAVLFNYLGQGALLISNPSLIDNPFYHSIPEWSHWPMIVLATLATIIASQAVITGSFSLISQAIGMECCVPFKIYHTSKTIIGQIYIPMINYILMILTIIIIVGFQKSSRITNAYGVTVCSVMVITTILYMCVLYFTWHKPWYVVLPFGLFIIIDMYTLASNVIKIPNGGWVAIVISFGFFIFGFCWFFGQRNLRRYLKVHARTTSLHTLALRLGILRSNSRHNSHSSLPDLPTIGTAHRISFVDHDSNSESDNDEWDSYKRPIHHVHSSVRLIENIPIGSLSNMPSVMNEENTISAVITPTVGCFLTRSSKHTPHVFENFLNRTCSVPQVTIFLRIRHTKTSTVDVNQRLIVKQYGENIFHITALYGYSENRIQPFQVLLLAHNQYNVPVPTNESKVTIYTPNETIKVRTTGWQKWIRRWPLYLYAILKRFYPGSAVNIKLESENTISIGILAELK</sequence>
<evidence type="ECO:0000256" key="5">
    <source>
        <dbReference type="ARBA" id="ARBA00022958"/>
    </source>
</evidence>
<dbReference type="Proteomes" id="UP000663852">
    <property type="component" value="Unassembled WGS sequence"/>
</dbReference>
<dbReference type="Pfam" id="PF22776">
    <property type="entry name" value="K_trans_C"/>
    <property type="match status" value="1"/>
</dbReference>
<dbReference type="AlphaFoldDB" id="A0A815QE53"/>
<feature type="transmembrane region" description="Helical" evidence="10">
    <location>
        <begin position="103"/>
        <end position="123"/>
    </location>
</feature>
<evidence type="ECO:0000256" key="7">
    <source>
        <dbReference type="ARBA" id="ARBA00023065"/>
    </source>
</evidence>
<evidence type="ECO:0000313" key="14">
    <source>
        <dbReference type="Proteomes" id="UP000663852"/>
    </source>
</evidence>
<feature type="transmembrane region" description="Helical" evidence="10">
    <location>
        <begin position="389"/>
        <end position="411"/>
    </location>
</feature>
<gene>
    <name evidence="13" type="ORF">EDS130_LOCUS40220</name>
</gene>
<dbReference type="Pfam" id="PF02705">
    <property type="entry name" value="K_trans"/>
    <property type="match status" value="1"/>
</dbReference>
<evidence type="ECO:0000256" key="1">
    <source>
        <dbReference type="ARBA" id="ARBA00004141"/>
    </source>
</evidence>
<evidence type="ECO:0000256" key="10">
    <source>
        <dbReference type="SAM" id="Phobius"/>
    </source>
</evidence>
<evidence type="ECO:0000256" key="2">
    <source>
        <dbReference type="ARBA" id="ARBA00022448"/>
    </source>
</evidence>
<dbReference type="GO" id="GO:0015079">
    <property type="term" value="F:potassium ion transmembrane transporter activity"/>
    <property type="evidence" value="ECO:0007669"/>
    <property type="project" value="InterPro"/>
</dbReference>
<keyword evidence="8 10" id="KW-0472">Membrane</keyword>
<evidence type="ECO:0008006" key="15">
    <source>
        <dbReference type="Google" id="ProtNLM"/>
    </source>
</evidence>
<proteinExistence type="predicted"/>
<feature type="transmembrane region" description="Helical" evidence="10">
    <location>
        <begin position="451"/>
        <end position="472"/>
    </location>
</feature>
<dbReference type="PANTHER" id="PTHR30540:SF83">
    <property type="entry name" value="K+ POTASSIUM TRANSPORTER"/>
    <property type="match status" value="1"/>
</dbReference>
<dbReference type="OrthoDB" id="504708at2759"/>
<dbReference type="InterPro" id="IPR053952">
    <property type="entry name" value="K_trans_C"/>
</dbReference>
<comment type="subcellular location">
    <subcellularLocation>
        <location evidence="1">Membrane</location>
        <topology evidence="1">Multi-pass membrane protein</topology>
    </subcellularLocation>
</comment>
<evidence type="ECO:0000313" key="13">
    <source>
        <dbReference type="EMBL" id="CAF1461999.1"/>
    </source>
</evidence>
<feature type="transmembrane region" description="Helical" evidence="10">
    <location>
        <begin position="301"/>
        <end position="323"/>
    </location>
</feature>
<organism evidence="13 14">
    <name type="scientific">Adineta ricciae</name>
    <name type="common">Rotifer</name>
    <dbReference type="NCBI Taxonomy" id="249248"/>
    <lineage>
        <taxon>Eukaryota</taxon>
        <taxon>Metazoa</taxon>
        <taxon>Spiralia</taxon>
        <taxon>Gnathifera</taxon>
        <taxon>Rotifera</taxon>
        <taxon>Eurotatoria</taxon>
        <taxon>Bdelloidea</taxon>
        <taxon>Adinetida</taxon>
        <taxon>Adinetidae</taxon>
        <taxon>Adineta</taxon>
    </lineage>
</organism>
<keyword evidence="7" id="KW-0406">Ion transport</keyword>
<feature type="transmembrane region" description="Helical" evidence="10">
    <location>
        <begin position="343"/>
        <end position="368"/>
    </location>
</feature>
<feature type="compositionally biased region" description="Basic and acidic residues" evidence="9">
    <location>
        <begin position="1"/>
        <end position="10"/>
    </location>
</feature>
<feature type="domain" description="K+ potassium transporter C-terminal" evidence="12">
    <location>
        <begin position="609"/>
        <end position="763"/>
    </location>
</feature>
<dbReference type="PANTHER" id="PTHR30540">
    <property type="entry name" value="OSMOTIC STRESS POTASSIUM TRANSPORTER"/>
    <property type="match status" value="1"/>
</dbReference>
<feature type="transmembrane region" description="Helical" evidence="10">
    <location>
        <begin position="478"/>
        <end position="497"/>
    </location>
</feature>
<dbReference type="InterPro" id="IPR003855">
    <property type="entry name" value="K+_transporter"/>
</dbReference>
<evidence type="ECO:0000259" key="11">
    <source>
        <dbReference type="Pfam" id="PF02705"/>
    </source>
</evidence>
<accession>A0A815QE53</accession>
<feature type="transmembrane region" description="Helical" evidence="10">
    <location>
        <begin position="195"/>
        <end position="212"/>
    </location>
</feature>
<evidence type="ECO:0000256" key="4">
    <source>
        <dbReference type="ARBA" id="ARBA00022692"/>
    </source>
</evidence>
<keyword evidence="6 10" id="KW-1133">Transmembrane helix</keyword>